<protein>
    <submittedName>
        <fullName evidence="1">Uncharacterized protein</fullName>
    </submittedName>
</protein>
<evidence type="ECO:0000313" key="1">
    <source>
        <dbReference type="EMBL" id="NID09352.1"/>
    </source>
</evidence>
<organism evidence="1 2">
    <name type="scientific">Fibrivirga algicola</name>
    <dbReference type="NCBI Taxonomy" id="2950420"/>
    <lineage>
        <taxon>Bacteria</taxon>
        <taxon>Pseudomonadati</taxon>
        <taxon>Bacteroidota</taxon>
        <taxon>Cytophagia</taxon>
        <taxon>Cytophagales</taxon>
        <taxon>Spirosomataceae</taxon>
        <taxon>Fibrivirga</taxon>
    </lineage>
</organism>
<accession>A0ABX0QE29</accession>
<gene>
    <name evidence="1" type="ORF">F7231_04155</name>
</gene>
<dbReference type="Proteomes" id="UP000606008">
    <property type="component" value="Unassembled WGS sequence"/>
</dbReference>
<keyword evidence="2" id="KW-1185">Reference proteome</keyword>
<sequence>MPVKPAKPLPVPIETGCYYELPVGTNTAQMKEYRLWAKISFGNYVTCVGRRLFFNFTCSKDRNDFLSAMEKTLKAKGTPVKRTYLQSL</sequence>
<dbReference type="RefSeq" id="WP_166690984.1">
    <property type="nucleotide sequence ID" value="NZ_WAEL01000001.1"/>
</dbReference>
<proteinExistence type="predicted"/>
<evidence type="ECO:0000313" key="2">
    <source>
        <dbReference type="Proteomes" id="UP000606008"/>
    </source>
</evidence>
<comment type="caution">
    <text evidence="1">The sequence shown here is derived from an EMBL/GenBank/DDBJ whole genome shotgun (WGS) entry which is preliminary data.</text>
</comment>
<name>A0ABX0QE29_9BACT</name>
<dbReference type="EMBL" id="WAEL01000001">
    <property type="protein sequence ID" value="NID09352.1"/>
    <property type="molecule type" value="Genomic_DNA"/>
</dbReference>
<reference evidence="1" key="1">
    <citation type="submission" date="2024-05" db="EMBL/GenBank/DDBJ databases">
        <authorList>
            <person name="Jung D.-H."/>
        </authorList>
    </citation>
    <scope>NUCLEOTIDE SEQUENCE</scope>
    <source>
        <strain evidence="1">JA-25</strain>
    </source>
</reference>